<keyword evidence="4 5" id="KW-0472">Membrane</keyword>
<feature type="transmembrane region" description="Helical" evidence="5">
    <location>
        <begin position="111"/>
        <end position="131"/>
    </location>
</feature>
<gene>
    <name evidence="7" type="ORF">LSINAPIS_LOCUS9737</name>
</gene>
<evidence type="ECO:0000313" key="7">
    <source>
        <dbReference type="EMBL" id="VVC98704.1"/>
    </source>
</evidence>
<dbReference type="GO" id="GO:0006820">
    <property type="term" value="P:monoatomic anion transport"/>
    <property type="evidence" value="ECO:0007669"/>
    <property type="project" value="TreeGrafter"/>
</dbReference>
<protein>
    <recommendedName>
        <fullName evidence="6">Major facilitator superfamily (MFS) profile domain-containing protein</fullName>
    </recommendedName>
</protein>
<dbReference type="PANTHER" id="PTHR11662">
    <property type="entry name" value="SOLUTE CARRIER FAMILY 17"/>
    <property type="match status" value="1"/>
</dbReference>
<evidence type="ECO:0000256" key="3">
    <source>
        <dbReference type="ARBA" id="ARBA00022989"/>
    </source>
</evidence>
<evidence type="ECO:0000256" key="1">
    <source>
        <dbReference type="ARBA" id="ARBA00004141"/>
    </source>
</evidence>
<dbReference type="EMBL" id="FZQP02003745">
    <property type="protein sequence ID" value="VVC98705.1"/>
    <property type="molecule type" value="Genomic_DNA"/>
</dbReference>
<feature type="transmembrane region" description="Helical" evidence="5">
    <location>
        <begin position="38"/>
        <end position="58"/>
    </location>
</feature>
<evidence type="ECO:0000256" key="2">
    <source>
        <dbReference type="ARBA" id="ARBA00022692"/>
    </source>
</evidence>
<keyword evidence="2 5" id="KW-0812">Transmembrane</keyword>
<evidence type="ECO:0000256" key="4">
    <source>
        <dbReference type="ARBA" id="ARBA00023136"/>
    </source>
</evidence>
<dbReference type="PROSITE" id="PS50850">
    <property type="entry name" value="MFS"/>
    <property type="match status" value="1"/>
</dbReference>
<dbReference type="InterPro" id="IPR011701">
    <property type="entry name" value="MFS"/>
</dbReference>
<dbReference type="AlphaFoldDB" id="A0A5E4QL67"/>
<proteinExistence type="predicted"/>
<dbReference type="GO" id="GO:0016020">
    <property type="term" value="C:membrane"/>
    <property type="evidence" value="ECO:0007669"/>
    <property type="project" value="UniProtKB-SubCell"/>
</dbReference>
<comment type="subcellular location">
    <subcellularLocation>
        <location evidence="1">Membrane</location>
        <topology evidence="1">Multi-pass membrane protein</topology>
    </subcellularLocation>
</comment>
<name>A0A5E4QL67_9NEOP</name>
<dbReference type="Gene3D" id="1.20.1250.20">
    <property type="entry name" value="MFS general substrate transporter like domains"/>
    <property type="match status" value="1"/>
</dbReference>
<accession>A0A5E4QL67</accession>
<dbReference type="GO" id="GO:0022857">
    <property type="term" value="F:transmembrane transporter activity"/>
    <property type="evidence" value="ECO:0007669"/>
    <property type="project" value="InterPro"/>
</dbReference>
<keyword evidence="3 5" id="KW-1133">Transmembrane helix</keyword>
<dbReference type="Proteomes" id="UP000324832">
    <property type="component" value="Unassembled WGS sequence"/>
</dbReference>
<sequence length="321" mass="36411">MSELQKNSLLNDKIFHEPKKDNTLVKTLRKYCCIQQRWVFGIMGMFGLCNAYTMRVSLNLAITQMVNRTKIETDHYNPDACPSDDFVRNITSKISERPYATLNWNEETQGLILSGFYYGYGITQFLGGYLAEKYKGKWILGIGLLSTAMFTFITPAVIRIGGSTWLFILRVLQGMGEGPTVPGMMIMMSRWTPPHQRAIQSALIFGGALLGNVFGAFISGVIMSGGRDWAYVFYFFGVFGVIWFILWTFLCYSEPNDHPFITKEELEYLNKTVTRAEITSKKDPVPWKAIFRSPAALVMTGDSTQWLQICQNICTMSSNLT</sequence>
<dbReference type="SUPFAM" id="SSF103473">
    <property type="entry name" value="MFS general substrate transporter"/>
    <property type="match status" value="1"/>
</dbReference>
<dbReference type="Pfam" id="PF07690">
    <property type="entry name" value="MFS_1"/>
    <property type="match status" value="1"/>
</dbReference>
<feature type="transmembrane region" description="Helical" evidence="5">
    <location>
        <begin position="229"/>
        <end position="252"/>
    </location>
</feature>
<feature type="domain" description="Major facilitator superfamily (MFS) profile" evidence="6">
    <location>
        <begin position="39"/>
        <end position="321"/>
    </location>
</feature>
<dbReference type="EMBL" id="FZQP02003745">
    <property type="protein sequence ID" value="VVC98704.1"/>
    <property type="molecule type" value="Genomic_DNA"/>
</dbReference>
<dbReference type="InterPro" id="IPR036259">
    <property type="entry name" value="MFS_trans_sf"/>
</dbReference>
<reference evidence="7 8" key="1">
    <citation type="submission" date="2017-07" db="EMBL/GenBank/DDBJ databases">
        <authorList>
            <person name="Talla V."/>
            <person name="Backstrom N."/>
        </authorList>
    </citation>
    <scope>NUCLEOTIDE SEQUENCE [LARGE SCALE GENOMIC DNA]</scope>
</reference>
<keyword evidence="8" id="KW-1185">Reference proteome</keyword>
<evidence type="ECO:0000259" key="6">
    <source>
        <dbReference type="PROSITE" id="PS50850"/>
    </source>
</evidence>
<dbReference type="InterPro" id="IPR020846">
    <property type="entry name" value="MFS_dom"/>
</dbReference>
<dbReference type="PANTHER" id="PTHR11662:SF415">
    <property type="entry name" value="AT30085P-RELATED"/>
    <property type="match status" value="1"/>
</dbReference>
<feature type="transmembrane region" description="Helical" evidence="5">
    <location>
        <begin position="138"/>
        <end position="158"/>
    </location>
</feature>
<dbReference type="FunFam" id="1.20.1250.20:FF:000423">
    <property type="entry name" value="Putative inorganic phosphate cotransporter-like Protein"/>
    <property type="match status" value="1"/>
</dbReference>
<dbReference type="InterPro" id="IPR050382">
    <property type="entry name" value="MFS_Na/Anion_cotransporter"/>
</dbReference>
<organism evidence="7 8">
    <name type="scientific">Leptidea sinapis</name>
    <dbReference type="NCBI Taxonomy" id="189913"/>
    <lineage>
        <taxon>Eukaryota</taxon>
        <taxon>Metazoa</taxon>
        <taxon>Ecdysozoa</taxon>
        <taxon>Arthropoda</taxon>
        <taxon>Hexapoda</taxon>
        <taxon>Insecta</taxon>
        <taxon>Pterygota</taxon>
        <taxon>Neoptera</taxon>
        <taxon>Endopterygota</taxon>
        <taxon>Lepidoptera</taxon>
        <taxon>Glossata</taxon>
        <taxon>Ditrysia</taxon>
        <taxon>Papilionoidea</taxon>
        <taxon>Pieridae</taxon>
        <taxon>Dismorphiinae</taxon>
        <taxon>Leptidea</taxon>
    </lineage>
</organism>
<evidence type="ECO:0000256" key="5">
    <source>
        <dbReference type="SAM" id="Phobius"/>
    </source>
</evidence>
<evidence type="ECO:0000313" key="8">
    <source>
        <dbReference type="Proteomes" id="UP000324832"/>
    </source>
</evidence>
<feature type="transmembrane region" description="Helical" evidence="5">
    <location>
        <begin position="198"/>
        <end position="223"/>
    </location>
</feature>